<keyword evidence="1" id="KW-0732">Signal</keyword>
<evidence type="ECO:0000313" key="2">
    <source>
        <dbReference type="EMBL" id="KAK4499191.1"/>
    </source>
</evidence>
<dbReference type="SUPFAM" id="SSF63829">
    <property type="entry name" value="Calcium-dependent phosphotriesterase"/>
    <property type="match status" value="1"/>
</dbReference>
<proteinExistence type="predicted"/>
<feature type="chain" id="PRO_5045792998" evidence="1">
    <location>
        <begin position="23"/>
        <end position="168"/>
    </location>
</feature>
<evidence type="ECO:0000313" key="3">
    <source>
        <dbReference type="Proteomes" id="UP001305779"/>
    </source>
</evidence>
<protein>
    <submittedName>
        <fullName evidence="2">Uncharacterized protein</fullName>
    </submittedName>
</protein>
<name>A0ABR0ED55_ZASCE</name>
<sequence>MLFITALALAATSLLHVVSVDGNVLRKCFNISGSFSIDLPNVYPESGDFDPATCNAYISSTGNNTLVIYHFPSATSRAVQFPAISYSAEYLLDGIDFDRFSGDVYISAGALPAFFTNGANLTGPSVLIRYSPCQDCVVWMSNITDLVASLEAKLGHPIGGFQDQAEDR</sequence>
<feature type="signal peptide" evidence="1">
    <location>
        <begin position="1"/>
        <end position="22"/>
    </location>
</feature>
<reference evidence="2 3" key="1">
    <citation type="journal article" date="2023" name="G3 (Bethesda)">
        <title>A chromosome-level genome assembly of Zasmidium syzygii isolated from banana leaves.</title>
        <authorList>
            <person name="van Westerhoven A.C."/>
            <person name="Mehrabi R."/>
            <person name="Talebi R."/>
            <person name="Steentjes M.B.F."/>
            <person name="Corcolon B."/>
            <person name="Chong P.A."/>
            <person name="Kema G.H.J."/>
            <person name="Seidl M.F."/>
        </authorList>
    </citation>
    <scope>NUCLEOTIDE SEQUENCE [LARGE SCALE GENOMIC DNA]</scope>
    <source>
        <strain evidence="2 3">P124</strain>
    </source>
</reference>
<evidence type="ECO:0000256" key="1">
    <source>
        <dbReference type="SAM" id="SignalP"/>
    </source>
</evidence>
<keyword evidence="3" id="KW-1185">Reference proteome</keyword>
<gene>
    <name evidence="2" type="ORF">PRZ48_009704</name>
</gene>
<comment type="caution">
    <text evidence="2">The sequence shown here is derived from an EMBL/GenBank/DDBJ whole genome shotgun (WGS) entry which is preliminary data.</text>
</comment>
<dbReference type="EMBL" id="JAXOVC010000007">
    <property type="protein sequence ID" value="KAK4499191.1"/>
    <property type="molecule type" value="Genomic_DNA"/>
</dbReference>
<organism evidence="2 3">
    <name type="scientific">Zasmidium cellare</name>
    <name type="common">Wine cellar mold</name>
    <name type="synonym">Racodium cellare</name>
    <dbReference type="NCBI Taxonomy" id="395010"/>
    <lineage>
        <taxon>Eukaryota</taxon>
        <taxon>Fungi</taxon>
        <taxon>Dikarya</taxon>
        <taxon>Ascomycota</taxon>
        <taxon>Pezizomycotina</taxon>
        <taxon>Dothideomycetes</taxon>
        <taxon>Dothideomycetidae</taxon>
        <taxon>Mycosphaerellales</taxon>
        <taxon>Mycosphaerellaceae</taxon>
        <taxon>Zasmidium</taxon>
    </lineage>
</organism>
<dbReference type="Proteomes" id="UP001305779">
    <property type="component" value="Unassembled WGS sequence"/>
</dbReference>
<accession>A0ABR0ED55</accession>